<name>A0A8S5VBQ5_9CAUD</name>
<proteinExistence type="predicted"/>
<reference evidence="1" key="1">
    <citation type="journal article" date="2021" name="Proc. Natl. Acad. Sci. U.S.A.">
        <title>A Catalog of Tens of Thousands of Viruses from Human Metagenomes Reveals Hidden Associations with Chronic Diseases.</title>
        <authorList>
            <person name="Tisza M.J."/>
            <person name="Buck C.B."/>
        </authorList>
    </citation>
    <scope>NUCLEOTIDE SEQUENCE</scope>
    <source>
        <strain evidence="1">CtbEa13</strain>
    </source>
</reference>
<protein>
    <submittedName>
        <fullName evidence="1">Uncharacterized protein</fullName>
    </submittedName>
</protein>
<dbReference type="EMBL" id="BK016237">
    <property type="protein sequence ID" value="DAG04035.1"/>
    <property type="molecule type" value="Genomic_DNA"/>
</dbReference>
<accession>A0A8S5VBQ5</accession>
<evidence type="ECO:0000313" key="1">
    <source>
        <dbReference type="EMBL" id="DAG04035.1"/>
    </source>
</evidence>
<organism evidence="1">
    <name type="scientific">Myoviridae sp. ctbEa13</name>
    <dbReference type="NCBI Taxonomy" id="2825136"/>
    <lineage>
        <taxon>Viruses</taxon>
        <taxon>Duplodnaviria</taxon>
        <taxon>Heunggongvirae</taxon>
        <taxon>Uroviricota</taxon>
        <taxon>Caudoviricetes</taxon>
    </lineage>
</organism>
<sequence>MSTVTKHSPCDDCQFNYKDCCSKHRCHECNNLVGGKCGCIRKSLHPNHVGCEHFKAKEVKRK</sequence>